<dbReference type="AlphaFoldDB" id="X0Y3C3"/>
<organism evidence="1">
    <name type="scientific">marine sediment metagenome</name>
    <dbReference type="NCBI Taxonomy" id="412755"/>
    <lineage>
        <taxon>unclassified sequences</taxon>
        <taxon>metagenomes</taxon>
        <taxon>ecological metagenomes</taxon>
    </lineage>
</organism>
<sequence>MEGAIHYVDKDFRHYTPQHPKGIAYSREQLDKLHDEFIASRMRMFEDIVYNQFGHLNPRDGGL</sequence>
<evidence type="ECO:0000313" key="1">
    <source>
        <dbReference type="EMBL" id="GAG31376.1"/>
    </source>
</evidence>
<accession>X0Y3C3</accession>
<protein>
    <submittedName>
        <fullName evidence="1">Uncharacterized protein</fullName>
    </submittedName>
</protein>
<name>X0Y3C3_9ZZZZ</name>
<dbReference type="EMBL" id="BARS01049293">
    <property type="protein sequence ID" value="GAG31376.1"/>
    <property type="molecule type" value="Genomic_DNA"/>
</dbReference>
<reference evidence="1" key="1">
    <citation type="journal article" date="2014" name="Front. Microbiol.">
        <title>High frequency of phylogenetically diverse reductive dehalogenase-homologous genes in deep subseafloor sedimentary metagenomes.</title>
        <authorList>
            <person name="Kawai M."/>
            <person name="Futagami T."/>
            <person name="Toyoda A."/>
            <person name="Takaki Y."/>
            <person name="Nishi S."/>
            <person name="Hori S."/>
            <person name="Arai W."/>
            <person name="Tsubouchi T."/>
            <person name="Morono Y."/>
            <person name="Uchiyama I."/>
            <person name="Ito T."/>
            <person name="Fujiyama A."/>
            <person name="Inagaki F."/>
            <person name="Takami H."/>
        </authorList>
    </citation>
    <scope>NUCLEOTIDE SEQUENCE</scope>
    <source>
        <strain evidence="1">Expedition CK06-06</strain>
    </source>
</reference>
<proteinExistence type="predicted"/>
<gene>
    <name evidence="1" type="ORF">S01H1_73752</name>
</gene>
<comment type="caution">
    <text evidence="1">The sequence shown here is derived from an EMBL/GenBank/DDBJ whole genome shotgun (WGS) entry which is preliminary data.</text>
</comment>